<dbReference type="InterPro" id="IPR036865">
    <property type="entry name" value="CRAL-TRIO_dom_sf"/>
</dbReference>
<feature type="compositionally biased region" description="Basic and acidic residues" evidence="10">
    <location>
        <begin position="192"/>
        <end position="208"/>
    </location>
</feature>
<dbReference type="CDD" id="cd00170">
    <property type="entry name" value="SEC14"/>
    <property type="match status" value="1"/>
</dbReference>
<comment type="similarity">
    <text evidence="3">Belongs to the patellin family.</text>
</comment>
<protein>
    <recommendedName>
        <fullName evidence="15">Patellin-5</fullName>
    </recommendedName>
</protein>
<feature type="compositionally biased region" description="Polar residues" evidence="10">
    <location>
        <begin position="25"/>
        <end position="38"/>
    </location>
</feature>
<feature type="domain" description="GOLD" evidence="12">
    <location>
        <begin position="622"/>
        <end position="724"/>
    </location>
</feature>
<proteinExistence type="inferred from homology"/>
<dbReference type="SMART" id="SM00516">
    <property type="entry name" value="SEC14"/>
    <property type="match status" value="1"/>
</dbReference>
<dbReference type="Pfam" id="PF00650">
    <property type="entry name" value="CRAL_TRIO"/>
    <property type="match status" value="1"/>
</dbReference>
<evidence type="ECO:0000256" key="8">
    <source>
        <dbReference type="ARBA" id="ARBA00023136"/>
    </source>
</evidence>
<comment type="caution">
    <text evidence="13">The sequence shown here is derived from an EMBL/GenBank/DDBJ whole genome shotgun (WGS) entry which is preliminary data.</text>
</comment>
<dbReference type="PANTHER" id="PTHR45932">
    <property type="entry name" value="PATELLIN-1"/>
    <property type="match status" value="1"/>
</dbReference>
<dbReference type="PANTHER" id="PTHR45932:SF14">
    <property type="entry name" value="PATELLIN-5"/>
    <property type="match status" value="1"/>
</dbReference>
<organism evidence="13 14">
    <name type="scientific">Brassica carinata</name>
    <name type="common">Ethiopian mustard</name>
    <name type="synonym">Abyssinian cabbage</name>
    <dbReference type="NCBI Taxonomy" id="52824"/>
    <lineage>
        <taxon>Eukaryota</taxon>
        <taxon>Viridiplantae</taxon>
        <taxon>Streptophyta</taxon>
        <taxon>Embryophyta</taxon>
        <taxon>Tracheophyta</taxon>
        <taxon>Spermatophyta</taxon>
        <taxon>Magnoliopsida</taxon>
        <taxon>eudicotyledons</taxon>
        <taxon>Gunneridae</taxon>
        <taxon>Pentapetalae</taxon>
        <taxon>rosids</taxon>
        <taxon>malvids</taxon>
        <taxon>Brassicales</taxon>
        <taxon>Brassicaceae</taxon>
        <taxon>Brassiceae</taxon>
        <taxon>Brassica</taxon>
    </lineage>
</organism>
<keyword evidence="4" id="KW-0813">Transport</keyword>
<evidence type="ECO:0000256" key="6">
    <source>
        <dbReference type="ARBA" id="ARBA00022618"/>
    </source>
</evidence>
<dbReference type="FunFam" id="1.10.8.20:FF:000008">
    <property type="entry name" value="SEC14 cytosolic factor family protein"/>
    <property type="match status" value="1"/>
</dbReference>
<feature type="compositionally biased region" description="Polar residues" evidence="10">
    <location>
        <begin position="122"/>
        <end position="141"/>
    </location>
</feature>
<evidence type="ECO:0008006" key="15">
    <source>
        <dbReference type="Google" id="ProtNLM"/>
    </source>
</evidence>
<dbReference type="Gene3D" id="3.40.525.10">
    <property type="entry name" value="CRAL-TRIO lipid binding domain"/>
    <property type="match status" value="1"/>
</dbReference>
<dbReference type="Proteomes" id="UP000886595">
    <property type="component" value="Unassembled WGS sequence"/>
</dbReference>
<dbReference type="GO" id="GO:0008289">
    <property type="term" value="F:lipid binding"/>
    <property type="evidence" value="ECO:0007669"/>
    <property type="project" value="UniProtKB-KW"/>
</dbReference>
<evidence type="ECO:0000256" key="2">
    <source>
        <dbReference type="ARBA" id="ARBA00004496"/>
    </source>
</evidence>
<dbReference type="AlphaFoldDB" id="A0A8X7WLJ2"/>
<feature type="compositionally biased region" description="Polar residues" evidence="10">
    <location>
        <begin position="159"/>
        <end position="171"/>
    </location>
</feature>
<dbReference type="FunFam" id="3.40.525.10:FF:000022">
    <property type="entry name" value="SEC14 cytosolic factor family protein"/>
    <property type="match status" value="1"/>
</dbReference>
<evidence type="ECO:0000256" key="1">
    <source>
        <dbReference type="ARBA" id="ARBA00004170"/>
    </source>
</evidence>
<keyword evidence="7" id="KW-0446">Lipid-binding</keyword>
<evidence type="ECO:0000256" key="9">
    <source>
        <dbReference type="ARBA" id="ARBA00023306"/>
    </source>
</evidence>
<feature type="compositionally biased region" description="Acidic residues" evidence="10">
    <location>
        <begin position="256"/>
        <end position="267"/>
    </location>
</feature>
<dbReference type="InterPro" id="IPR011074">
    <property type="entry name" value="CRAL/TRIO_N_dom"/>
</dbReference>
<dbReference type="GO" id="GO:0051301">
    <property type="term" value="P:cell division"/>
    <property type="evidence" value="ECO:0007669"/>
    <property type="project" value="UniProtKB-KW"/>
</dbReference>
<evidence type="ECO:0000259" key="11">
    <source>
        <dbReference type="PROSITE" id="PS50191"/>
    </source>
</evidence>
<comment type="subcellular location">
    <subcellularLocation>
        <location evidence="2">Cytoplasm</location>
    </subcellularLocation>
    <subcellularLocation>
        <location evidence="1">Membrane</location>
        <topology evidence="1">Peripheral membrane protein</topology>
    </subcellularLocation>
</comment>
<keyword evidence="9" id="KW-0131">Cell cycle</keyword>
<dbReference type="InterPro" id="IPR036273">
    <property type="entry name" value="CRAL/TRIO_N_dom_sf"/>
</dbReference>
<dbReference type="GO" id="GO:0016020">
    <property type="term" value="C:membrane"/>
    <property type="evidence" value="ECO:0007669"/>
    <property type="project" value="UniProtKB-SubCell"/>
</dbReference>
<feature type="region of interest" description="Disordered" evidence="10">
    <location>
        <begin position="1"/>
        <end position="350"/>
    </location>
</feature>
<dbReference type="InterPro" id="IPR044834">
    <property type="entry name" value="PATL"/>
</dbReference>
<feature type="compositionally biased region" description="Basic and acidic residues" evidence="10">
    <location>
        <begin position="218"/>
        <end position="238"/>
    </location>
</feature>
<dbReference type="PROSITE" id="PS50191">
    <property type="entry name" value="CRAL_TRIO"/>
    <property type="match status" value="1"/>
</dbReference>
<evidence type="ECO:0000256" key="3">
    <source>
        <dbReference type="ARBA" id="ARBA00007155"/>
    </source>
</evidence>
<keyword evidence="8" id="KW-0472">Membrane</keyword>
<keyword evidence="6" id="KW-0132">Cell division</keyword>
<dbReference type="InterPro" id="IPR009038">
    <property type="entry name" value="GOLD_dom"/>
</dbReference>
<accession>A0A8X7WLJ2</accession>
<evidence type="ECO:0000313" key="13">
    <source>
        <dbReference type="EMBL" id="KAG2331622.1"/>
    </source>
</evidence>
<feature type="compositionally biased region" description="Pro residues" evidence="10">
    <location>
        <begin position="58"/>
        <end position="68"/>
    </location>
</feature>
<feature type="compositionally biased region" description="Low complexity" evidence="10">
    <location>
        <begin position="1"/>
        <end position="11"/>
    </location>
</feature>
<dbReference type="GO" id="GO:1901703">
    <property type="term" value="P:protein localization involved in auxin polar transport"/>
    <property type="evidence" value="ECO:0007669"/>
    <property type="project" value="UniProtKB-ARBA"/>
</dbReference>
<dbReference type="Pfam" id="PF25099">
    <property type="entry name" value="GOLD_PATL1_C"/>
    <property type="match status" value="1"/>
</dbReference>
<feature type="domain" description="CRAL-TRIO" evidence="11">
    <location>
        <begin position="439"/>
        <end position="614"/>
    </location>
</feature>
<dbReference type="SMART" id="SM01100">
    <property type="entry name" value="CRAL_TRIO_N"/>
    <property type="match status" value="1"/>
</dbReference>
<gene>
    <name evidence="13" type="ORF">Bca52824_002802</name>
</gene>
<sequence length="730" mass="82400">MPQDSATTTTTSPPPPSTAVDSMPHDSTTNPSYPLTQQEIKDEEEEPKQLTLEAELIQPPPPVIPEPNPVLSSEQDSSLPLVPDPEETNNAAEVTEQSHQVKPETATLEQEGPKHAPENSEPPVTTEPNPQQSSEQDSSLPLVSEPEETNYAAEKVSKQPHQVTPETTTLEQEGPNHAAGDSEPHPVTAEKMASEPEGPKHAAEDSEQQHQVTVETEEPNHTVERDSEKPHQVMRETELSLLVLSEPGEPNHTVEDDSEMLTPEETEPTQTLMLEQRKKYTEVADWTEPEPPDAAVLEAAASAPEPKQPEPQNPEVAQPPASSAKTRSLAEMMNREEAEEKPKIPHSLGSFKEETNRLSDLSDHELNALHELRHLLHESTTIDSSKSFIWGVPLLKDDRSDVVLLKFLRARDFKPQEAYSMLTKTLQWRMEFNIEELLDENLGDDLDKVVFMQGQDRKKHPVCYNVYGEFQDKDLYQKTFSDEEKRDRFLRWRIQFLEKSIRKVDFVAGGVSTICQVNDLKNSPGPGKTELRVATKQALHLLQDNYPEFISKQIFINVPWWYLAFYRIISPFMTQRSKSKLVFSGPSRSAETLFKYISPENVPVQYGGLSVDNCDCNSDFTHEDTATEITVKPTTKQTVEIIIYEKCTIVWEVRVVGWEVMYGAEFVPENEEGYTVIIQKPRKMASEDEPVVSQSFKVGEVGKILLTVDNPTSNKKILVYRFKVKPLPCE</sequence>
<keyword evidence="14" id="KW-1185">Reference proteome</keyword>
<dbReference type="EMBL" id="JAAMPC010000001">
    <property type="protein sequence ID" value="KAG2331622.1"/>
    <property type="molecule type" value="Genomic_DNA"/>
</dbReference>
<dbReference type="GO" id="GO:0005737">
    <property type="term" value="C:cytoplasm"/>
    <property type="evidence" value="ECO:0007669"/>
    <property type="project" value="UniProtKB-SubCell"/>
</dbReference>
<dbReference type="OrthoDB" id="75724at2759"/>
<name>A0A8X7WLJ2_BRACI</name>
<dbReference type="Pfam" id="PF03765">
    <property type="entry name" value="CRAL_TRIO_N"/>
    <property type="match status" value="1"/>
</dbReference>
<evidence type="ECO:0000256" key="10">
    <source>
        <dbReference type="SAM" id="MobiDB-lite"/>
    </source>
</evidence>
<dbReference type="Gene3D" id="1.10.8.20">
    <property type="entry name" value="N-terminal domain of phosphatidylinositol transfer protein sec14p"/>
    <property type="match status" value="1"/>
</dbReference>
<dbReference type="InterPro" id="IPR056794">
    <property type="entry name" value="PATL1-6_C_GOLD"/>
</dbReference>
<keyword evidence="5" id="KW-0963">Cytoplasm</keyword>
<evidence type="ECO:0000259" key="12">
    <source>
        <dbReference type="PROSITE" id="PS50866"/>
    </source>
</evidence>
<evidence type="ECO:0000256" key="7">
    <source>
        <dbReference type="ARBA" id="ARBA00023121"/>
    </source>
</evidence>
<evidence type="ECO:0000256" key="4">
    <source>
        <dbReference type="ARBA" id="ARBA00022448"/>
    </source>
</evidence>
<dbReference type="Gene3D" id="2.60.120.680">
    <property type="entry name" value="GOLD domain"/>
    <property type="match status" value="1"/>
</dbReference>
<dbReference type="SUPFAM" id="SSF52087">
    <property type="entry name" value="CRAL/TRIO domain"/>
    <property type="match status" value="1"/>
</dbReference>
<evidence type="ECO:0000256" key="5">
    <source>
        <dbReference type="ARBA" id="ARBA00022490"/>
    </source>
</evidence>
<reference evidence="13 14" key="1">
    <citation type="submission" date="2020-02" db="EMBL/GenBank/DDBJ databases">
        <authorList>
            <person name="Ma Q."/>
            <person name="Huang Y."/>
            <person name="Song X."/>
            <person name="Pei D."/>
        </authorList>
    </citation>
    <scope>NUCLEOTIDE SEQUENCE [LARGE SCALE GENOMIC DNA]</scope>
    <source>
        <strain evidence="13">Sxm20200214</strain>
        <tissue evidence="13">Leaf</tissue>
    </source>
</reference>
<evidence type="ECO:0000313" key="14">
    <source>
        <dbReference type="Proteomes" id="UP000886595"/>
    </source>
</evidence>
<dbReference type="SUPFAM" id="SSF46938">
    <property type="entry name" value="CRAL/TRIO N-terminal domain"/>
    <property type="match status" value="1"/>
</dbReference>
<dbReference type="PROSITE" id="PS50866">
    <property type="entry name" value="GOLD"/>
    <property type="match status" value="1"/>
</dbReference>
<feature type="compositionally biased region" description="Polar residues" evidence="10">
    <location>
        <begin position="88"/>
        <end position="100"/>
    </location>
</feature>
<dbReference type="InterPro" id="IPR001251">
    <property type="entry name" value="CRAL-TRIO_dom"/>
</dbReference>
<feature type="compositionally biased region" description="Basic and acidic residues" evidence="10">
    <location>
        <begin position="333"/>
        <end position="343"/>
    </location>
</feature>
<feature type="compositionally biased region" description="Low complexity" evidence="10">
    <location>
        <begin position="293"/>
        <end position="305"/>
    </location>
</feature>
<dbReference type="GO" id="GO:0071365">
    <property type="term" value="P:cellular response to auxin stimulus"/>
    <property type="evidence" value="ECO:0007669"/>
    <property type="project" value="UniProtKB-ARBA"/>
</dbReference>